<name>A0A5P8PH53_9CAUD</name>
<protein>
    <submittedName>
        <fullName evidence="1">Uncharacterized protein</fullName>
    </submittedName>
</protein>
<evidence type="ECO:0000313" key="1">
    <source>
        <dbReference type="EMBL" id="QFR56013.1"/>
    </source>
</evidence>
<keyword evidence="2" id="KW-1185">Reference proteome</keyword>
<dbReference type="Proteomes" id="UP000326777">
    <property type="component" value="Genome"/>
</dbReference>
<gene>
    <name evidence="1" type="ORF">CPT_Muldoon_057</name>
</gene>
<dbReference type="EMBL" id="MN095771">
    <property type="protein sequence ID" value="QFR56013.1"/>
    <property type="molecule type" value="Genomic_DNA"/>
</dbReference>
<sequence length="79" mass="9343">MIIRCRLSHLKLDTYFTTDDGEDYVKIRKDKFMPIPQVELPPSFVGRPFTPAWYSSKVKVIADSSRVRTRFQRFFGLNK</sequence>
<accession>A0A5P8PH53</accession>
<proteinExistence type="predicted"/>
<evidence type="ECO:0000313" key="2">
    <source>
        <dbReference type="Proteomes" id="UP000326777"/>
    </source>
</evidence>
<reference evidence="2" key="1">
    <citation type="submission" date="2019-06" db="EMBL/GenBank/DDBJ databases">
        <title>Complete genome sequence of Serratia marcescens phage Muldoon.</title>
        <authorList>
            <person name="Campbell S."/>
            <person name="Atkinson C."/>
            <person name="Moreland R."/>
            <person name="Liu M."/>
            <person name="Ramsey J."/>
            <person name="Leavitt J."/>
        </authorList>
    </citation>
    <scope>NUCLEOTIDE SEQUENCE [LARGE SCALE GENOMIC DNA]</scope>
</reference>
<organism evidence="1 2">
    <name type="scientific">Serratia phage Muldoon</name>
    <dbReference type="NCBI Taxonomy" id="2601678"/>
    <lineage>
        <taxon>Viruses</taxon>
        <taxon>Duplodnaviria</taxon>
        <taxon>Heunggongvirae</taxon>
        <taxon>Uroviricota</taxon>
        <taxon>Caudoviricetes</taxon>
        <taxon>Muldoonvirus</taxon>
        <taxon>Muldoonvirus muldoon</taxon>
    </lineage>
</organism>